<keyword evidence="5 9" id="KW-0809">Transit peptide</keyword>
<keyword evidence="11" id="KW-1185">Reference proteome</keyword>
<evidence type="ECO:0000256" key="2">
    <source>
        <dbReference type="ARBA" id="ARBA00022448"/>
    </source>
</evidence>
<dbReference type="PANTHER" id="PTHR12219:SF8">
    <property type="entry name" value="NADH DEHYDROGENASE [UBIQUINONE] IRON-SULFUR PROTEIN 4, MITOCHONDRIAL"/>
    <property type="match status" value="1"/>
</dbReference>
<accession>A0A4P9XG58</accession>
<keyword evidence="2 9" id="KW-0813">Transport</keyword>
<keyword evidence="8 9" id="KW-0472">Membrane</keyword>
<dbReference type="GO" id="GO:0022900">
    <property type="term" value="P:electron transport chain"/>
    <property type="evidence" value="ECO:0007669"/>
    <property type="project" value="InterPro"/>
</dbReference>
<dbReference type="AlphaFoldDB" id="A0A4P9XG58"/>
<gene>
    <name evidence="10" type="ORF">THASP1DRAFT_20970</name>
</gene>
<evidence type="ECO:0000256" key="7">
    <source>
        <dbReference type="ARBA" id="ARBA00023128"/>
    </source>
</evidence>
<reference evidence="11" key="1">
    <citation type="journal article" date="2018" name="Nat. Microbiol.">
        <title>Leveraging single-cell genomics to expand the fungal tree of life.</title>
        <authorList>
            <person name="Ahrendt S.R."/>
            <person name="Quandt C.A."/>
            <person name="Ciobanu D."/>
            <person name="Clum A."/>
            <person name="Salamov A."/>
            <person name="Andreopoulos B."/>
            <person name="Cheng J.F."/>
            <person name="Woyke T."/>
            <person name="Pelin A."/>
            <person name="Henrissat B."/>
            <person name="Reynolds N.K."/>
            <person name="Benny G.L."/>
            <person name="Smith M.E."/>
            <person name="James T.Y."/>
            <person name="Grigoriev I.V."/>
        </authorList>
    </citation>
    <scope>NUCLEOTIDE SEQUENCE [LARGE SCALE GENOMIC DNA]</scope>
    <source>
        <strain evidence="11">RSA 1356</strain>
    </source>
</reference>
<dbReference type="PANTHER" id="PTHR12219">
    <property type="entry name" value="NADH-UBIQUINONE OXIDOREDUCTASE"/>
    <property type="match status" value="1"/>
</dbReference>
<evidence type="ECO:0000256" key="1">
    <source>
        <dbReference type="ARBA" id="ARBA00005882"/>
    </source>
</evidence>
<evidence type="ECO:0000256" key="8">
    <source>
        <dbReference type="ARBA" id="ARBA00023136"/>
    </source>
</evidence>
<proteinExistence type="inferred from homology"/>
<dbReference type="Proteomes" id="UP000271241">
    <property type="component" value="Unassembled WGS sequence"/>
</dbReference>
<keyword evidence="7 9" id="KW-0496">Mitochondrion</keyword>
<keyword evidence="4 9" id="KW-0999">Mitochondrion inner membrane</keyword>
<evidence type="ECO:0000256" key="6">
    <source>
        <dbReference type="ARBA" id="ARBA00022982"/>
    </source>
</evidence>
<evidence type="ECO:0000256" key="9">
    <source>
        <dbReference type="RuleBase" id="RU367010"/>
    </source>
</evidence>
<dbReference type="STRING" id="78915.A0A4P9XG58"/>
<dbReference type="Pfam" id="PF04800">
    <property type="entry name" value="NDUS4"/>
    <property type="match status" value="1"/>
</dbReference>
<dbReference type="OrthoDB" id="3089at2759"/>
<keyword evidence="3 9" id="KW-0679">Respiratory chain</keyword>
<keyword evidence="6 9" id="KW-0249">Electron transport</keyword>
<evidence type="ECO:0000256" key="3">
    <source>
        <dbReference type="ARBA" id="ARBA00022660"/>
    </source>
</evidence>
<organism evidence="10 11">
    <name type="scientific">Thamnocephalis sphaerospora</name>
    <dbReference type="NCBI Taxonomy" id="78915"/>
    <lineage>
        <taxon>Eukaryota</taxon>
        <taxon>Fungi</taxon>
        <taxon>Fungi incertae sedis</taxon>
        <taxon>Zoopagomycota</taxon>
        <taxon>Zoopagomycotina</taxon>
        <taxon>Zoopagomycetes</taxon>
        <taxon>Zoopagales</taxon>
        <taxon>Sigmoideomycetaceae</taxon>
        <taxon>Thamnocephalis</taxon>
    </lineage>
</organism>
<feature type="non-terminal residue" evidence="10">
    <location>
        <position position="1"/>
    </location>
</feature>
<name>A0A4P9XG58_9FUNG</name>
<comment type="function">
    <text evidence="9">Accessory subunit of the mitochondrial membrane respiratory chain NADH dehydrogenase (Complex I), that is believed not to be involved in catalysis. Complex I functions in the transfer of electrons from NADH to the respiratory chain. The immediate electron acceptor for the enzyme is believed to be ubiquinone.</text>
</comment>
<dbReference type="InterPro" id="IPR006885">
    <property type="entry name" value="NADH_UbQ_FeS_4_mit-like"/>
</dbReference>
<evidence type="ECO:0000313" key="11">
    <source>
        <dbReference type="Proteomes" id="UP000271241"/>
    </source>
</evidence>
<comment type="subcellular location">
    <subcellularLocation>
        <location evidence="9">Mitochondrion inner membrane</location>
        <topology evidence="9">Peripheral membrane protein</topology>
        <orientation evidence="9">Matrix side</orientation>
    </subcellularLocation>
</comment>
<dbReference type="GO" id="GO:0005743">
    <property type="term" value="C:mitochondrial inner membrane"/>
    <property type="evidence" value="ECO:0007669"/>
    <property type="project" value="UniProtKB-SubCell"/>
</dbReference>
<evidence type="ECO:0000256" key="5">
    <source>
        <dbReference type="ARBA" id="ARBA00022946"/>
    </source>
</evidence>
<dbReference type="InterPro" id="IPR038532">
    <property type="entry name" value="NDUFS4-like_sf"/>
</dbReference>
<dbReference type="EMBL" id="KZ993606">
    <property type="protein sequence ID" value="RKP04587.1"/>
    <property type="molecule type" value="Genomic_DNA"/>
</dbReference>
<evidence type="ECO:0000313" key="10">
    <source>
        <dbReference type="EMBL" id="RKP04587.1"/>
    </source>
</evidence>
<evidence type="ECO:0000256" key="4">
    <source>
        <dbReference type="ARBA" id="ARBA00022792"/>
    </source>
</evidence>
<sequence length="78" mass="9088">ILPNGSRWENPLMGWASSADSMQAIEIPFDTKEDAIYFAEKQGWSYYVQEPKERKIRPQVYANNFTYSAGKLRLVRTK</sequence>
<dbReference type="Gene3D" id="3.30.160.190">
    <property type="entry name" value="atu1810 like domain"/>
    <property type="match status" value="1"/>
</dbReference>
<comment type="similarity">
    <text evidence="1 9">Belongs to the complex I NDUFS4 subunit family.</text>
</comment>
<protein>
    <recommendedName>
        <fullName evidence="9">NADH dehydrogenase [ubiquinone] iron-sulfur protein 4, mitochondrial</fullName>
    </recommendedName>
</protein>